<dbReference type="Gene3D" id="1.10.238.10">
    <property type="entry name" value="EF-hand"/>
    <property type="match status" value="1"/>
</dbReference>
<dbReference type="InterPro" id="IPR039192">
    <property type="entry name" value="STKc_GSK3"/>
</dbReference>
<dbReference type="PROSITE" id="PS50222">
    <property type="entry name" value="EF_HAND_2"/>
    <property type="match status" value="1"/>
</dbReference>
<keyword evidence="2" id="KW-0723">Serine/threonine-protein kinase</keyword>
<dbReference type="OrthoDB" id="6041230at2759"/>
<dbReference type="CDD" id="cd14137">
    <property type="entry name" value="STKc_GSK3"/>
    <property type="match status" value="1"/>
</dbReference>
<evidence type="ECO:0000256" key="3">
    <source>
        <dbReference type="ARBA" id="ARBA00022679"/>
    </source>
</evidence>
<dbReference type="GO" id="GO:0030424">
    <property type="term" value="C:axon"/>
    <property type="evidence" value="ECO:0007669"/>
    <property type="project" value="TreeGrafter"/>
</dbReference>
<keyword evidence="3" id="KW-0808">Transferase</keyword>
<dbReference type="GO" id="GO:0007165">
    <property type="term" value="P:signal transduction"/>
    <property type="evidence" value="ECO:0007669"/>
    <property type="project" value="TreeGrafter"/>
</dbReference>
<feature type="domain" description="Protein kinase" evidence="8">
    <location>
        <begin position="28"/>
        <end position="327"/>
    </location>
</feature>
<dbReference type="GO" id="GO:0005509">
    <property type="term" value="F:calcium ion binding"/>
    <property type="evidence" value="ECO:0007669"/>
    <property type="project" value="InterPro"/>
</dbReference>
<evidence type="ECO:0000259" key="9">
    <source>
        <dbReference type="PROSITE" id="PS50222"/>
    </source>
</evidence>
<evidence type="ECO:0000313" key="10">
    <source>
        <dbReference type="EMBL" id="CAD7241729.1"/>
    </source>
</evidence>
<dbReference type="GO" id="GO:0005829">
    <property type="term" value="C:cytosol"/>
    <property type="evidence" value="ECO:0007669"/>
    <property type="project" value="TreeGrafter"/>
</dbReference>
<gene>
    <name evidence="10" type="ORF">DSTB1V02_LOCUS1709</name>
</gene>
<proteinExistence type="inferred from homology"/>
<evidence type="ECO:0000256" key="1">
    <source>
        <dbReference type="ARBA" id="ARBA00005527"/>
    </source>
</evidence>
<dbReference type="EMBL" id="LR899685">
    <property type="protein sequence ID" value="CAD7241729.1"/>
    <property type="molecule type" value="Genomic_DNA"/>
</dbReference>
<dbReference type="InterPro" id="IPR000719">
    <property type="entry name" value="Prot_kinase_dom"/>
</dbReference>
<evidence type="ECO:0000256" key="2">
    <source>
        <dbReference type="ARBA" id="ARBA00022527"/>
    </source>
</evidence>
<dbReference type="InterPro" id="IPR050591">
    <property type="entry name" value="GSK-3"/>
</dbReference>
<evidence type="ECO:0000259" key="8">
    <source>
        <dbReference type="PROSITE" id="PS50011"/>
    </source>
</evidence>
<reference evidence="10" key="1">
    <citation type="submission" date="2020-11" db="EMBL/GenBank/DDBJ databases">
        <authorList>
            <person name="Tran Van P."/>
        </authorList>
    </citation>
    <scope>NUCLEOTIDE SEQUENCE</scope>
</reference>
<dbReference type="Pfam" id="PF00069">
    <property type="entry name" value="Pkinase"/>
    <property type="match status" value="1"/>
</dbReference>
<comment type="similarity">
    <text evidence="1">Belongs to the protein kinase superfamily. CMGC Ser/Thr protein kinase family. GSK-3 subfamily.</text>
</comment>
<dbReference type="InterPro" id="IPR011009">
    <property type="entry name" value="Kinase-like_dom_sf"/>
</dbReference>
<dbReference type="GO" id="GO:0030154">
    <property type="term" value="P:cell differentiation"/>
    <property type="evidence" value="ECO:0007669"/>
    <property type="project" value="TreeGrafter"/>
</dbReference>
<keyword evidence="5" id="KW-0418">Kinase</keyword>
<evidence type="ECO:0000256" key="6">
    <source>
        <dbReference type="ARBA" id="ARBA00022837"/>
    </source>
</evidence>
<dbReference type="Proteomes" id="UP000677054">
    <property type="component" value="Unassembled WGS sequence"/>
</dbReference>
<accession>A0A7R8X105</accession>
<dbReference type="PROSITE" id="PS00018">
    <property type="entry name" value="EF_HAND_1"/>
    <property type="match status" value="1"/>
</dbReference>
<evidence type="ECO:0000256" key="4">
    <source>
        <dbReference type="ARBA" id="ARBA00022741"/>
    </source>
</evidence>
<dbReference type="PANTHER" id="PTHR24057:SF0">
    <property type="entry name" value="PROTEIN KINASE SHAGGY-RELATED"/>
    <property type="match status" value="1"/>
</dbReference>
<dbReference type="SUPFAM" id="SSF56112">
    <property type="entry name" value="Protein kinase-like (PK-like)"/>
    <property type="match status" value="1"/>
</dbReference>
<dbReference type="SMART" id="SM00220">
    <property type="entry name" value="S_TKc"/>
    <property type="match status" value="1"/>
</dbReference>
<dbReference type="Pfam" id="PF13202">
    <property type="entry name" value="EF-hand_5"/>
    <property type="match status" value="1"/>
</dbReference>
<evidence type="ECO:0000256" key="5">
    <source>
        <dbReference type="ARBA" id="ARBA00022777"/>
    </source>
</evidence>
<evidence type="ECO:0000313" key="11">
    <source>
        <dbReference type="Proteomes" id="UP000677054"/>
    </source>
</evidence>
<keyword evidence="4" id="KW-0547">Nucleotide-binding</keyword>
<protein>
    <submittedName>
        <fullName evidence="10">Uncharacterized protein</fullName>
    </submittedName>
</protein>
<feature type="domain" description="EF-hand" evidence="9">
    <location>
        <begin position="482"/>
        <end position="511"/>
    </location>
</feature>
<dbReference type="AlphaFoldDB" id="A0A7R8X105"/>
<dbReference type="GO" id="GO:0005524">
    <property type="term" value="F:ATP binding"/>
    <property type="evidence" value="ECO:0007669"/>
    <property type="project" value="UniProtKB-KW"/>
</dbReference>
<dbReference type="SMART" id="SM00054">
    <property type="entry name" value="EFh"/>
    <property type="match status" value="1"/>
</dbReference>
<dbReference type="GO" id="GO:0070507">
    <property type="term" value="P:regulation of microtubule cytoskeleton organization"/>
    <property type="evidence" value="ECO:0007669"/>
    <property type="project" value="TreeGrafter"/>
</dbReference>
<name>A0A7R8X105_9CRUS</name>
<dbReference type="InterPro" id="IPR018247">
    <property type="entry name" value="EF_Hand_1_Ca_BS"/>
</dbReference>
<dbReference type="Gene3D" id="3.30.200.20">
    <property type="entry name" value="Phosphorylase Kinase, domain 1"/>
    <property type="match status" value="1"/>
</dbReference>
<dbReference type="GO" id="GO:0005634">
    <property type="term" value="C:nucleus"/>
    <property type="evidence" value="ECO:0007669"/>
    <property type="project" value="TreeGrafter"/>
</dbReference>
<organism evidence="10">
    <name type="scientific">Darwinula stevensoni</name>
    <dbReference type="NCBI Taxonomy" id="69355"/>
    <lineage>
        <taxon>Eukaryota</taxon>
        <taxon>Metazoa</taxon>
        <taxon>Ecdysozoa</taxon>
        <taxon>Arthropoda</taxon>
        <taxon>Crustacea</taxon>
        <taxon>Oligostraca</taxon>
        <taxon>Ostracoda</taxon>
        <taxon>Podocopa</taxon>
        <taxon>Podocopida</taxon>
        <taxon>Darwinulocopina</taxon>
        <taxon>Darwinuloidea</taxon>
        <taxon>Darwinulidae</taxon>
        <taxon>Darwinula</taxon>
    </lineage>
</organism>
<keyword evidence="11" id="KW-1185">Reference proteome</keyword>
<dbReference type="Gene3D" id="1.10.510.10">
    <property type="entry name" value="Transferase(Phosphotransferase) domain 1"/>
    <property type="match status" value="1"/>
</dbReference>
<keyword evidence="7" id="KW-0067">ATP-binding</keyword>
<dbReference type="InterPro" id="IPR011992">
    <property type="entry name" value="EF-hand-dom_pair"/>
</dbReference>
<dbReference type="GO" id="GO:0032436">
    <property type="term" value="P:positive regulation of proteasomal ubiquitin-dependent protein catabolic process"/>
    <property type="evidence" value="ECO:0007669"/>
    <property type="project" value="TreeGrafter"/>
</dbReference>
<dbReference type="GO" id="GO:0004674">
    <property type="term" value="F:protein serine/threonine kinase activity"/>
    <property type="evidence" value="ECO:0007669"/>
    <property type="project" value="UniProtKB-KW"/>
</dbReference>
<keyword evidence="6" id="KW-0106">Calcium</keyword>
<sequence>MESGTVTVQAMPGVPTVLSPVPTVPLRILDVEPIDAGTFGSIFKGFIDPGRRKIALKKVLQNPNYKNRELDIQKLMDHVNVVALFYYFYVPSETPGSDYLCMVMEFIPSNVSKFMRQHREPVRKPYDLVDVKVGPLPFLIVPCSLICYQMFRGVMYLHAQTIAHRDIKPHNLLWDPEHMVVKVCDFGCAKKILPGETSICYICSRHYRPPELCLGVTQYSLMIDVWSLGCVMAEIYLGQVVFRGNDNHSQLVEIMKILGTPTPAQLNEMNVSPSKALQSFPKKDWKQHLSLGDIPPSDDAVDLMSKTLEMSPGSRLTCAEALLHPYFNDLRLPGRNLRNGRPFPPLFNFNNLGRRESSEDINIEGGIHLSNFQRQKLTWYFEKFFDRNSDGNFMQDDIVNLCEKMREYRGWGEDDRDFLDLMDTHNSFLECLMDQVRMEKAQTTGSKVESVTKREWLNMWGRLISGCTGVADFPYWVQLLPKSLFKVIDKNGDGKITMDELGEFYRNFADIPESELEERTKIGYNSMTANGDYELDYDLYVMNFSNFLLGRTIYGPGKYIFGCFDISDQKNKFKIQYEEPVGA</sequence>
<dbReference type="FunFam" id="1.10.510.10:FF:000624">
    <property type="entry name" value="Mitogen-activated protein kinase"/>
    <property type="match status" value="1"/>
</dbReference>
<dbReference type="EMBL" id="CAJPEV010000168">
    <property type="protein sequence ID" value="CAG0881744.1"/>
    <property type="molecule type" value="Genomic_DNA"/>
</dbReference>
<dbReference type="InterPro" id="IPR002048">
    <property type="entry name" value="EF_hand_dom"/>
</dbReference>
<dbReference type="PANTHER" id="PTHR24057">
    <property type="entry name" value="GLYCOGEN SYNTHASE KINASE-3 ALPHA"/>
    <property type="match status" value="1"/>
</dbReference>
<dbReference type="GO" id="GO:0090090">
    <property type="term" value="P:negative regulation of canonical Wnt signaling pathway"/>
    <property type="evidence" value="ECO:0007669"/>
    <property type="project" value="TreeGrafter"/>
</dbReference>
<evidence type="ECO:0000256" key="7">
    <source>
        <dbReference type="ARBA" id="ARBA00022840"/>
    </source>
</evidence>
<dbReference type="PROSITE" id="PS50011">
    <property type="entry name" value="PROTEIN_KINASE_DOM"/>
    <property type="match status" value="1"/>
</dbReference>
<dbReference type="SUPFAM" id="SSF47473">
    <property type="entry name" value="EF-hand"/>
    <property type="match status" value="1"/>
</dbReference>